<name>A0A1T5AZH6_9SPHI</name>
<evidence type="ECO:0000256" key="5">
    <source>
        <dbReference type="SAM" id="Phobius"/>
    </source>
</evidence>
<protein>
    <recommendedName>
        <fullName evidence="6">Methylamine utilisation protein MauE domain-containing protein</fullName>
    </recommendedName>
</protein>
<organism evidence="7 8">
    <name type="scientific">Daejeonella lutea</name>
    <dbReference type="NCBI Taxonomy" id="572036"/>
    <lineage>
        <taxon>Bacteria</taxon>
        <taxon>Pseudomonadati</taxon>
        <taxon>Bacteroidota</taxon>
        <taxon>Sphingobacteriia</taxon>
        <taxon>Sphingobacteriales</taxon>
        <taxon>Sphingobacteriaceae</taxon>
        <taxon>Daejeonella</taxon>
    </lineage>
</organism>
<comment type="subcellular location">
    <subcellularLocation>
        <location evidence="1">Membrane</location>
        <topology evidence="1">Multi-pass membrane protein</topology>
    </subcellularLocation>
</comment>
<dbReference type="STRING" id="572036.SAMN05661099_1157"/>
<dbReference type="EMBL" id="FUYR01000001">
    <property type="protein sequence ID" value="SKB40356.1"/>
    <property type="molecule type" value="Genomic_DNA"/>
</dbReference>
<dbReference type="GO" id="GO:0030416">
    <property type="term" value="P:methylamine metabolic process"/>
    <property type="evidence" value="ECO:0007669"/>
    <property type="project" value="InterPro"/>
</dbReference>
<feature type="domain" description="Methylamine utilisation protein MauE" evidence="6">
    <location>
        <begin position="6"/>
        <end position="131"/>
    </location>
</feature>
<dbReference type="GO" id="GO:0016020">
    <property type="term" value="C:membrane"/>
    <property type="evidence" value="ECO:0007669"/>
    <property type="project" value="UniProtKB-SubCell"/>
</dbReference>
<evidence type="ECO:0000256" key="3">
    <source>
        <dbReference type="ARBA" id="ARBA00022989"/>
    </source>
</evidence>
<keyword evidence="3 5" id="KW-1133">Transmembrane helix</keyword>
<evidence type="ECO:0000256" key="2">
    <source>
        <dbReference type="ARBA" id="ARBA00022692"/>
    </source>
</evidence>
<dbReference type="AlphaFoldDB" id="A0A1T5AZH6"/>
<keyword evidence="2 5" id="KW-0812">Transmembrane</keyword>
<dbReference type="InterPro" id="IPR009908">
    <property type="entry name" value="Methylamine_util_MauE"/>
</dbReference>
<dbReference type="RefSeq" id="WP_079701666.1">
    <property type="nucleotide sequence ID" value="NZ_FUYR01000001.1"/>
</dbReference>
<dbReference type="Proteomes" id="UP000189981">
    <property type="component" value="Unassembled WGS sequence"/>
</dbReference>
<feature type="transmembrane region" description="Helical" evidence="5">
    <location>
        <begin position="116"/>
        <end position="133"/>
    </location>
</feature>
<keyword evidence="4 5" id="KW-0472">Membrane</keyword>
<accession>A0A1T5AZH6</accession>
<proteinExistence type="predicted"/>
<feature type="transmembrane region" description="Helical" evidence="5">
    <location>
        <begin position="73"/>
        <end position="96"/>
    </location>
</feature>
<evidence type="ECO:0000313" key="7">
    <source>
        <dbReference type="EMBL" id="SKB40356.1"/>
    </source>
</evidence>
<keyword evidence="8" id="KW-1185">Reference proteome</keyword>
<feature type="transmembrane region" description="Helical" evidence="5">
    <location>
        <begin position="45"/>
        <end position="66"/>
    </location>
</feature>
<gene>
    <name evidence="7" type="ORF">SAMN05661099_1157</name>
</gene>
<dbReference type="Pfam" id="PF07291">
    <property type="entry name" value="MauE"/>
    <property type="match status" value="1"/>
</dbReference>
<evidence type="ECO:0000256" key="4">
    <source>
        <dbReference type="ARBA" id="ARBA00023136"/>
    </source>
</evidence>
<evidence type="ECO:0000259" key="6">
    <source>
        <dbReference type="Pfam" id="PF07291"/>
    </source>
</evidence>
<sequence length="138" mass="15047">MKCPLIVTITSGLLILLWSYAAVSKLAVFSYFKSQMSKQVFTAEVADILVYLVPFTELVLAGLLCFTLTRIYGFVLSAVLLAWFSIYIVLILAGVFGKIPCSCGGVLSQLGWSEHLAFNLVFLALALIGFVSLKKEVA</sequence>
<evidence type="ECO:0000313" key="8">
    <source>
        <dbReference type="Proteomes" id="UP000189981"/>
    </source>
</evidence>
<reference evidence="8" key="1">
    <citation type="submission" date="2017-02" db="EMBL/GenBank/DDBJ databases">
        <authorList>
            <person name="Varghese N."/>
            <person name="Submissions S."/>
        </authorList>
    </citation>
    <scope>NUCLEOTIDE SEQUENCE [LARGE SCALE GENOMIC DNA]</scope>
    <source>
        <strain evidence="8">DSM 22385</strain>
    </source>
</reference>
<evidence type="ECO:0000256" key="1">
    <source>
        <dbReference type="ARBA" id="ARBA00004141"/>
    </source>
</evidence>